<organism evidence="12 13">
    <name type="scientific">Dekkera bruxellensis</name>
    <name type="common">Brettanomyces custersii</name>
    <dbReference type="NCBI Taxonomy" id="5007"/>
    <lineage>
        <taxon>Eukaryota</taxon>
        <taxon>Fungi</taxon>
        <taxon>Dikarya</taxon>
        <taxon>Ascomycota</taxon>
        <taxon>Saccharomycotina</taxon>
        <taxon>Pichiomycetes</taxon>
        <taxon>Pichiales</taxon>
        <taxon>Pichiaceae</taxon>
        <taxon>Brettanomyces</taxon>
    </lineage>
</organism>
<keyword evidence="8" id="KW-0469">Meiosis</keyword>
<protein>
    <recommendedName>
        <fullName evidence="3">Topoisomerase 1-associated factor 1</fullName>
    </recommendedName>
</protein>
<feature type="compositionally biased region" description="Acidic residues" evidence="10">
    <location>
        <begin position="1034"/>
        <end position="1049"/>
    </location>
</feature>
<feature type="region of interest" description="Disordered" evidence="10">
    <location>
        <begin position="901"/>
        <end position="921"/>
    </location>
</feature>
<keyword evidence="9" id="KW-0131">Cell cycle</keyword>
<feature type="compositionally biased region" description="Acidic residues" evidence="10">
    <location>
        <begin position="1143"/>
        <end position="1152"/>
    </location>
</feature>
<keyword evidence="6" id="KW-0234">DNA repair</keyword>
<feature type="region of interest" description="Disordered" evidence="10">
    <location>
        <begin position="1003"/>
        <end position="1156"/>
    </location>
</feature>
<dbReference type="PANTHER" id="PTHR22940">
    <property type="entry name" value="TIMEOUT/TIMELESS-2"/>
    <property type="match status" value="1"/>
</dbReference>
<dbReference type="GO" id="GO:0003677">
    <property type="term" value="F:DNA binding"/>
    <property type="evidence" value="ECO:0007669"/>
    <property type="project" value="TreeGrafter"/>
</dbReference>
<feature type="compositionally biased region" description="Basic and acidic residues" evidence="10">
    <location>
        <begin position="1124"/>
        <end position="1134"/>
    </location>
</feature>
<evidence type="ECO:0000256" key="10">
    <source>
        <dbReference type="SAM" id="MobiDB-lite"/>
    </source>
</evidence>
<evidence type="ECO:0000256" key="7">
    <source>
        <dbReference type="ARBA" id="ARBA00023242"/>
    </source>
</evidence>
<feature type="compositionally biased region" description="Acidic residues" evidence="10">
    <location>
        <begin position="1255"/>
        <end position="1295"/>
    </location>
</feature>
<feature type="compositionally biased region" description="Basic residues" evidence="10">
    <location>
        <begin position="1077"/>
        <end position="1087"/>
    </location>
</feature>
<evidence type="ECO:0000256" key="6">
    <source>
        <dbReference type="ARBA" id="ARBA00023204"/>
    </source>
</evidence>
<feature type="compositionally biased region" description="Basic and acidic residues" evidence="10">
    <location>
        <begin position="1095"/>
        <end position="1105"/>
    </location>
</feature>
<accession>A0A7D9H277</accession>
<evidence type="ECO:0000256" key="9">
    <source>
        <dbReference type="ARBA" id="ARBA00023306"/>
    </source>
</evidence>
<feature type="compositionally biased region" description="Acidic residues" evidence="10">
    <location>
        <begin position="1208"/>
        <end position="1219"/>
    </location>
</feature>
<dbReference type="Pfam" id="PF04821">
    <property type="entry name" value="TIMELESS"/>
    <property type="match status" value="1"/>
</dbReference>
<evidence type="ECO:0000256" key="8">
    <source>
        <dbReference type="ARBA" id="ARBA00023254"/>
    </source>
</evidence>
<dbReference type="InterPro" id="IPR006906">
    <property type="entry name" value="Timeless_N"/>
</dbReference>
<dbReference type="Proteomes" id="UP000478008">
    <property type="component" value="Unassembled WGS sequence"/>
</dbReference>
<evidence type="ECO:0000256" key="4">
    <source>
        <dbReference type="ARBA" id="ARBA00022763"/>
    </source>
</evidence>
<name>A0A7D9H277_DEKBR</name>
<evidence type="ECO:0000256" key="1">
    <source>
        <dbReference type="ARBA" id="ARBA00004123"/>
    </source>
</evidence>
<proteinExistence type="inferred from homology"/>
<dbReference type="GO" id="GO:0051321">
    <property type="term" value="P:meiotic cell cycle"/>
    <property type="evidence" value="ECO:0007669"/>
    <property type="project" value="UniProtKB-KW"/>
</dbReference>
<dbReference type="GO" id="GO:0043111">
    <property type="term" value="P:replication fork arrest"/>
    <property type="evidence" value="ECO:0007669"/>
    <property type="project" value="TreeGrafter"/>
</dbReference>
<evidence type="ECO:0000256" key="2">
    <source>
        <dbReference type="ARBA" id="ARBA00008174"/>
    </source>
</evidence>
<feature type="compositionally biased region" description="Basic and acidic residues" evidence="10">
    <location>
        <begin position="1062"/>
        <end position="1073"/>
    </location>
</feature>
<gene>
    <name evidence="12" type="ORF">DEBR0S5_09142G</name>
</gene>
<feature type="compositionally biased region" description="Basic residues" evidence="10">
    <location>
        <begin position="1106"/>
        <end position="1123"/>
    </location>
</feature>
<dbReference type="GO" id="GO:0000076">
    <property type="term" value="P:DNA replication checkpoint signaling"/>
    <property type="evidence" value="ECO:0007669"/>
    <property type="project" value="TreeGrafter"/>
</dbReference>
<dbReference type="GO" id="GO:0006281">
    <property type="term" value="P:DNA repair"/>
    <property type="evidence" value="ECO:0007669"/>
    <property type="project" value="UniProtKB-KW"/>
</dbReference>
<reference evidence="12 13" key="1">
    <citation type="submission" date="2019-07" db="EMBL/GenBank/DDBJ databases">
        <authorList>
            <person name="Friedrich A."/>
            <person name="Schacherer J."/>
        </authorList>
    </citation>
    <scope>NUCLEOTIDE SEQUENCE [LARGE SCALE GENOMIC DNA]</scope>
</reference>
<keyword evidence="7" id="KW-0539">Nucleus</keyword>
<comment type="similarity">
    <text evidence="2">Belongs to the timeless family.</text>
</comment>
<feature type="region of interest" description="Disordered" evidence="10">
    <location>
        <begin position="1168"/>
        <end position="1340"/>
    </location>
</feature>
<feature type="region of interest" description="Disordered" evidence="10">
    <location>
        <begin position="1"/>
        <end position="48"/>
    </location>
</feature>
<keyword evidence="4" id="KW-0227">DNA damage</keyword>
<evidence type="ECO:0000313" key="12">
    <source>
        <dbReference type="EMBL" id="VUG19680.1"/>
    </source>
</evidence>
<evidence type="ECO:0000256" key="5">
    <source>
        <dbReference type="ARBA" id="ARBA00022880"/>
    </source>
</evidence>
<comment type="subcellular location">
    <subcellularLocation>
        <location evidence="1">Nucleus</location>
    </subcellularLocation>
</comment>
<evidence type="ECO:0000259" key="11">
    <source>
        <dbReference type="Pfam" id="PF04821"/>
    </source>
</evidence>
<feature type="compositionally biased region" description="Basic and acidic residues" evidence="10">
    <location>
        <begin position="1020"/>
        <end position="1033"/>
    </location>
</feature>
<evidence type="ECO:0000256" key="3">
    <source>
        <dbReference type="ARBA" id="ARBA00021529"/>
    </source>
</evidence>
<feature type="compositionally biased region" description="Acidic residues" evidence="10">
    <location>
        <begin position="1"/>
        <end position="14"/>
    </location>
</feature>
<dbReference type="InterPro" id="IPR044998">
    <property type="entry name" value="Timeless"/>
</dbReference>
<feature type="domain" description="Timeless N-terminal" evidence="11">
    <location>
        <begin position="98"/>
        <end position="400"/>
    </location>
</feature>
<evidence type="ECO:0000313" key="13">
    <source>
        <dbReference type="Proteomes" id="UP000478008"/>
    </source>
</evidence>
<keyword evidence="5" id="KW-0236">DNA replication inhibitor</keyword>
<keyword evidence="13" id="KW-1185">Reference proteome</keyword>
<dbReference type="PANTHER" id="PTHR22940:SF4">
    <property type="entry name" value="PROTEIN TIMELESS HOMOLOG"/>
    <property type="match status" value="1"/>
</dbReference>
<sequence>MTDSSPDIDIEEELEREREDTPISEVEQDDQPNMKYGAEEENVEEPEELDQNDAFLKLKSYQKSAKVLSAAEQTLQSQILLLCSAVGGVDATSGTKKTYILGVDCLACLKDIKRWIHAVDDATDTWHVAAACHENSLVENDLIPILIQVPHRTNASNKTYMQSVVLTALELMVSLTKPLVLDMETAPSPMINLYVQLKKEHVKCKERILNYENGRCLRAVVRIALPIMQLPRDQRTNRDTIILNLCLHFIRNIIRIAPANFTISRNKSSSKTQQVVDNMPPGISKEDISYDNLIQKFSKNKVLMFVQTITAGLGSEFDTDVLCDVCLDIYFYLIYRVDVDRVFNMKKIESKADKSTPSDGQKTQTGEELAELIGKEKQIKQSFFGNNMTRHANFGTLLSIKDGNNDDSLTVGTQSGFLYTDPLEELDARASKKIAATRFANRNKESTKSDFDTSLDGENQSIFSSQAAGILKQFCSDFTEAGFTVLVTEMRRIATSSSARLGAFTEFHFFYLISWILNFESILRGKMGKDQPFFKRYGFIMVCFEEQMIRLLLVGSLPRYLQSREYNLLDAGTDCFKQILTTVIEIHMLENAETDSLEAKDKEELEEYISLSESVLRNIFANEDVIDILFRIPQDAQKVSLRYAVDMTDFTHVLLKALHYLSHLKVPIVLAKKVRQSRKRFYTENHEATVSESDEEDDFDISSPSKLKRFQVLDKNRYSAFEERLFHESVVNTFVWVFSRFEELNEEQVKNCISYFSRLLLKWNEHFLKLVRLDFMLAMHDIKRKHYSHKTTKALSKMLSYYMRILQKLHHHSSSILLEAITFHQEHDPDVRMYLLGGDLTSVHEKQMQNRAPDLIFAYPDMSYSYKISILVSQLCYMDKTSLCQELVKIMGEYLEKKQKAEDSISPDGGEATNIPSSPVKLPGRLEIPESYVREQKKDATLRLLLESIGFIGRYLSAQTTDSKLKETVDFMDVTIQNPMESFEIEGKLIPKDPGLVDKASTTVVQTTGVTEKEADELEKEGIHEEEGKHADASGDEEEEEETGFDDLGSDSQFAPDNLDMLEARLEANEKRVKGQAIKKRKTRKRSRDPEDDDPIRFENRSKNDQRHKKHKHGHKHSSKRKEHRESKKEEAKKHLSSKYVDSDDDDIDEEKEQQFYDKEKKLLELVHENSDKPLTPEQYMKVFHPETGPTTEKRKTHTSEGNMDISDSSEESDSDPEEPIGGNDTDGVEIKNAGVTDEKFEEGDENGKDRGEEEKDEEEKDEEEKDEEEKDEEEKDEEEQDIDEEEIYENEDGDNINSNDTTKEERPENSIDNEGDTEQHINPESKRKRAVIMDSEDED</sequence>
<feature type="compositionally biased region" description="Acidic residues" evidence="10">
    <location>
        <begin position="39"/>
        <end position="48"/>
    </location>
</feature>
<dbReference type="EMBL" id="CABFWN010000005">
    <property type="protein sequence ID" value="VUG19680.1"/>
    <property type="molecule type" value="Genomic_DNA"/>
</dbReference>
<dbReference type="GO" id="GO:0031298">
    <property type="term" value="C:replication fork protection complex"/>
    <property type="evidence" value="ECO:0007669"/>
    <property type="project" value="TreeGrafter"/>
</dbReference>